<name>A0ABS1UGJ6_9ACTN</name>
<keyword evidence="2" id="KW-1185">Reference proteome</keyword>
<accession>A0ABS1UGJ6</accession>
<dbReference type="RefSeq" id="WP_203220330.1">
    <property type="nucleotide sequence ID" value="NZ_JAETXL010000002.1"/>
</dbReference>
<dbReference type="EMBL" id="JAETXL010000002">
    <property type="protein sequence ID" value="MBL6275339.1"/>
    <property type="molecule type" value="Genomic_DNA"/>
</dbReference>
<dbReference type="Proteomes" id="UP000661193">
    <property type="component" value="Unassembled WGS sequence"/>
</dbReference>
<comment type="caution">
    <text evidence="1">The sequence shown here is derived from an EMBL/GenBank/DDBJ whole genome shotgun (WGS) entry which is preliminary data.</text>
</comment>
<reference evidence="1 2" key="1">
    <citation type="submission" date="2021-01" db="EMBL/GenBank/DDBJ databases">
        <title>Genome sequencing of Micromonospora fiedleri MG-37.</title>
        <authorList>
            <person name="Moreland P.E.J."/>
            <person name="Stach J.E.M."/>
        </authorList>
    </citation>
    <scope>NUCLEOTIDE SEQUENCE [LARGE SCALE GENOMIC DNA]</scope>
    <source>
        <strain evidence="1 2">MG-37</strain>
    </source>
</reference>
<organism evidence="1 2">
    <name type="scientific">Micromonospora fiedleri</name>
    <dbReference type="NCBI Taxonomy" id="1157498"/>
    <lineage>
        <taxon>Bacteria</taxon>
        <taxon>Bacillati</taxon>
        <taxon>Actinomycetota</taxon>
        <taxon>Actinomycetes</taxon>
        <taxon>Micromonosporales</taxon>
        <taxon>Micromonosporaceae</taxon>
        <taxon>Micromonospora</taxon>
    </lineage>
</organism>
<proteinExistence type="predicted"/>
<gene>
    <name evidence="1" type="ORF">JMF97_04085</name>
</gene>
<evidence type="ECO:0000313" key="2">
    <source>
        <dbReference type="Proteomes" id="UP000661193"/>
    </source>
</evidence>
<protein>
    <submittedName>
        <fullName evidence="1">Uncharacterized protein</fullName>
    </submittedName>
</protein>
<sequence length="232" mass="25431">MDEELLRGSCPACEVGIGETHADDCDVAECLATGRKRMWCWAQADTAGHDCGQADWTGRWPGHRECREFGWHVQWDREAQTWSRCSSDVPGSGPELTRLYAQARWNADQRQWERRRAVVFIGVLRGGRAAAEELAKVAQRWAVHEGLDVVCEHVGAHAWRSVVADVADGRVELVVVPSVAALGHGRQLFARIAAVRDAGGNVAGPGVVVDEDGRVVEKTLPGEARRIHDGGR</sequence>
<evidence type="ECO:0000313" key="1">
    <source>
        <dbReference type="EMBL" id="MBL6275339.1"/>
    </source>
</evidence>